<reference evidence="2" key="1">
    <citation type="journal article" date="2019" name="bioRxiv">
        <title>The Genome of the Zebra Mussel, Dreissena polymorpha: A Resource for Invasive Species Research.</title>
        <authorList>
            <person name="McCartney M.A."/>
            <person name="Auch B."/>
            <person name="Kono T."/>
            <person name="Mallez S."/>
            <person name="Zhang Y."/>
            <person name="Obille A."/>
            <person name="Becker A."/>
            <person name="Abrahante J.E."/>
            <person name="Garbe J."/>
            <person name="Badalamenti J.P."/>
            <person name="Herman A."/>
            <person name="Mangelson H."/>
            <person name="Liachko I."/>
            <person name="Sullivan S."/>
            <person name="Sone E.D."/>
            <person name="Koren S."/>
            <person name="Silverstein K.A.T."/>
            <person name="Beckman K.B."/>
            <person name="Gohl D.M."/>
        </authorList>
    </citation>
    <scope>NUCLEOTIDE SEQUENCE</scope>
    <source>
        <strain evidence="2">Duluth1</strain>
        <tissue evidence="2">Whole animal</tissue>
    </source>
</reference>
<feature type="region of interest" description="Disordered" evidence="1">
    <location>
        <begin position="340"/>
        <end position="369"/>
    </location>
</feature>
<protein>
    <submittedName>
        <fullName evidence="2">Uncharacterized protein</fullName>
    </submittedName>
</protein>
<evidence type="ECO:0000313" key="3">
    <source>
        <dbReference type="Proteomes" id="UP000828390"/>
    </source>
</evidence>
<evidence type="ECO:0000313" key="2">
    <source>
        <dbReference type="EMBL" id="KAH3768354.1"/>
    </source>
</evidence>
<dbReference type="EMBL" id="JAIWYP010000009">
    <property type="protein sequence ID" value="KAH3768354.1"/>
    <property type="molecule type" value="Genomic_DNA"/>
</dbReference>
<dbReference type="AlphaFoldDB" id="A0A9D4DUW4"/>
<feature type="region of interest" description="Disordered" evidence="1">
    <location>
        <begin position="264"/>
        <end position="283"/>
    </location>
</feature>
<name>A0A9D4DUW4_DREPO</name>
<organism evidence="2 3">
    <name type="scientific">Dreissena polymorpha</name>
    <name type="common">Zebra mussel</name>
    <name type="synonym">Mytilus polymorpha</name>
    <dbReference type="NCBI Taxonomy" id="45954"/>
    <lineage>
        <taxon>Eukaryota</taxon>
        <taxon>Metazoa</taxon>
        <taxon>Spiralia</taxon>
        <taxon>Lophotrochozoa</taxon>
        <taxon>Mollusca</taxon>
        <taxon>Bivalvia</taxon>
        <taxon>Autobranchia</taxon>
        <taxon>Heteroconchia</taxon>
        <taxon>Euheterodonta</taxon>
        <taxon>Imparidentia</taxon>
        <taxon>Neoheterodontei</taxon>
        <taxon>Myida</taxon>
        <taxon>Dreissenoidea</taxon>
        <taxon>Dreissenidae</taxon>
        <taxon>Dreissena</taxon>
    </lineage>
</organism>
<feature type="compositionally biased region" description="Low complexity" evidence="1">
    <location>
        <begin position="264"/>
        <end position="277"/>
    </location>
</feature>
<comment type="caution">
    <text evidence="2">The sequence shown here is derived from an EMBL/GenBank/DDBJ whole genome shotgun (WGS) entry which is preliminary data.</text>
</comment>
<feature type="compositionally biased region" description="Polar residues" evidence="1">
    <location>
        <begin position="345"/>
        <end position="354"/>
    </location>
</feature>
<evidence type="ECO:0000256" key="1">
    <source>
        <dbReference type="SAM" id="MobiDB-lite"/>
    </source>
</evidence>
<keyword evidence="3" id="KW-1185">Reference proteome</keyword>
<proteinExistence type="predicted"/>
<dbReference type="Proteomes" id="UP000828390">
    <property type="component" value="Unassembled WGS sequence"/>
</dbReference>
<reference evidence="2" key="2">
    <citation type="submission" date="2020-11" db="EMBL/GenBank/DDBJ databases">
        <authorList>
            <person name="McCartney M.A."/>
            <person name="Auch B."/>
            <person name="Kono T."/>
            <person name="Mallez S."/>
            <person name="Becker A."/>
            <person name="Gohl D.M."/>
            <person name="Silverstein K.A.T."/>
            <person name="Koren S."/>
            <person name="Bechman K.B."/>
            <person name="Herman A."/>
            <person name="Abrahante J.E."/>
            <person name="Garbe J."/>
        </authorList>
    </citation>
    <scope>NUCLEOTIDE SEQUENCE</scope>
    <source>
        <strain evidence="2">Duluth1</strain>
        <tissue evidence="2">Whole animal</tissue>
    </source>
</reference>
<accession>A0A9D4DUW4</accession>
<gene>
    <name evidence="2" type="ORF">DPMN_169566</name>
</gene>
<sequence length="369" mass="41925">MVLHIPFPYKGNITINPFGCTGYSNAGPFQRDGFSVPWPKSDGQSHVKKTWETFFQQKLRFPEKKRYLPIGVRAELVARGLLNPEKTTTMEADHRPNETNAPDQCEKVMNKTALRAIKSENLKHMNVTVEKEIDMRNNHEAPNNDSELKHADNFVEYAHKQLKELNEFLKTVDAILTENKATPIVYKDISVDALINEIDEVLKKNDIHSLDDGVNDAKFAKTATQINANICDMFQSVSQAKITFSDEASQAKDLLEDIVESSSCESFDSTDSNNSNSGYSKVKTTRKRDVTDLSFSDYREKKKFAYERITFDVDKKNSPAIILLKTNCTSQQRVRLITKRPATKGETTLQSETTPPKKRKFSFQPVSFP</sequence>